<evidence type="ECO:0000313" key="2">
    <source>
        <dbReference type="Proteomes" id="UP000503011"/>
    </source>
</evidence>
<evidence type="ECO:0000313" key="1">
    <source>
        <dbReference type="EMBL" id="BCB88715.1"/>
    </source>
</evidence>
<dbReference type="KEGG" id="psuu:Psuf_060280"/>
<dbReference type="EMBL" id="AP022871">
    <property type="protein sequence ID" value="BCB88715.1"/>
    <property type="molecule type" value="Genomic_DNA"/>
</dbReference>
<accession>A0A6F8YR93</accession>
<dbReference type="AlphaFoldDB" id="A0A6F8YR93"/>
<dbReference type="NCBIfam" id="TIGR02243">
    <property type="entry name" value="putative baseplate assembly protein"/>
    <property type="match status" value="1"/>
</dbReference>
<reference evidence="1 2" key="1">
    <citation type="submission" date="2020-03" db="EMBL/GenBank/DDBJ databases">
        <title>Whole genome shotgun sequence of Phytohabitans suffuscus NBRC 105367.</title>
        <authorList>
            <person name="Komaki H."/>
            <person name="Tamura T."/>
        </authorList>
    </citation>
    <scope>NUCLEOTIDE SEQUENCE [LARGE SCALE GENOMIC DNA]</scope>
    <source>
        <strain evidence="1 2">NBRC 105367</strain>
    </source>
</reference>
<dbReference type="RefSeq" id="WP_173160290.1">
    <property type="nucleotide sequence ID" value="NZ_AP022871.1"/>
</dbReference>
<gene>
    <name evidence="1" type="ORF">Psuf_060280</name>
</gene>
<dbReference type="Proteomes" id="UP000503011">
    <property type="component" value="Chromosome"/>
</dbReference>
<dbReference type="Pfam" id="PF05947">
    <property type="entry name" value="T6SS_TssF"/>
    <property type="match status" value="1"/>
</dbReference>
<organism evidence="1 2">
    <name type="scientific">Phytohabitans suffuscus</name>
    <dbReference type="NCBI Taxonomy" id="624315"/>
    <lineage>
        <taxon>Bacteria</taxon>
        <taxon>Bacillati</taxon>
        <taxon>Actinomycetota</taxon>
        <taxon>Actinomycetes</taxon>
        <taxon>Micromonosporales</taxon>
        <taxon>Micromonosporaceae</taxon>
    </lineage>
</organism>
<proteinExistence type="predicted"/>
<keyword evidence="2" id="KW-1185">Reference proteome</keyword>
<protein>
    <submittedName>
        <fullName evidence="1">Putative baseplate assembly protein</fullName>
    </submittedName>
</protein>
<name>A0A6F8YR93_9ACTN</name>
<dbReference type="InterPro" id="IPR010272">
    <property type="entry name" value="T6SS_TssF"/>
</dbReference>
<sequence length="663" mass="71008">MALPAPDLDDRRFQDLVDDAKRLVQRRCPEWTDHNVSDPGVTLIESFAFMTEQLLYRLNRVPDRLYIKFLELIGVRLLPPSAARTPVTFWLSAPAGTTLVVDAGTSVGTVRTETQESVVFSTVEDLPLPPCALRHAVTSATETAAADGAGATGVAEAVDRDAELATGAPFPAFAEQPRTGDVLLLGLTAAVPNCAVQFDFQGEVEGIGVDPRDPPLVWEAWTGDGWSTCEVTDETGGLNRSGPVVVHVPAGHQTRIVEGRRAGWLRARVVAARPGQPAYSASPLVRGLSAGTVGGTVEAVHAEIVGDEVLGEAEGVSGQRFTVSRVPVLHRPGFAVLEVGTDDGWQEWTQVDNFAASGPDDRHFQLEPATGEVRFGPLVREPGNRVRRYGATPPPGAAVRMRRYLVGGGRTGNVARGALRTLKSSIPYVADVENRFPAQGGVDGETIEEAKERGPIVLRSRGRAVTAEDYEVIAREAAPDLARVRCLTAGEAGTAPGAIRVLVVPGAPVERGRVELEDLLPDTGMLHRVADRLDEVRLIGTRVLVEPPRYQGVTVVARLVARPRLDRTRVERDALDALYGFLNPLTGGPEGTGWAFGRPVHVGELFGVLQGVGGVDVVEDLRLFGANPVTGERGAQATRLELDAQSLVFSFDHRVRVEQGGRA</sequence>
<reference evidence="1 2" key="2">
    <citation type="submission" date="2020-03" db="EMBL/GenBank/DDBJ databases">
        <authorList>
            <person name="Ichikawa N."/>
            <person name="Kimura A."/>
            <person name="Kitahashi Y."/>
            <person name="Uohara A."/>
        </authorList>
    </citation>
    <scope>NUCLEOTIDE SEQUENCE [LARGE SCALE GENOMIC DNA]</scope>
    <source>
        <strain evidence="1 2">NBRC 105367</strain>
    </source>
</reference>
<dbReference type="InterPro" id="IPR011749">
    <property type="entry name" value="CHP02243"/>
</dbReference>